<evidence type="ECO:0000313" key="2">
    <source>
        <dbReference type="EMBL" id="MFC3879644.1"/>
    </source>
</evidence>
<dbReference type="Pfam" id="PF13584">
    <property type="entry name" value="BatD"/>
    <property type="match status" value="1"/>
</dbReference>
<dbReference type="EMBL" id="JBHRZS010000006">
    <property type="protein sequence ID" value="MFC3879644.1"/>
    <property type="molecule type" value="Genomic_DNA"/>
</dbReference>
<name>A0ABV8ASD4_9BACT</name>
<keyword evidence="1" id="KW-1133">Transmembrane helix</keyword>
<dbReference type="PANTHER" id="PTHR40940">
    <property type="entry name" value="PROTEIN BATD-RELATED"/>
    <property type="match status" value="1"/>
</dbReference>
<accession>A0ABV8ASD4</accession>
<protein>
    <submittedName>
        <fullName evidence="2">BatD family protein</fullName>
    </submittedName>
</protein>
<sequence length="500" mass="56980">MLRYFARHCTRLIPIFADMSKTYFLTAFVLLLSFFSGVVLAQEVTIELGPKEIGLNETFTIKVTMANEKIKSYDQFPDIPGFEKQGISQSSSMNLINGQMSSSNSIIQYYKPTRIGTSQLPAFDIVINGNTFSSVGQSIKVTEAKANQGLRTNPSDPFADFFGRSVPSEPEYVELDDDAFFSLSVDKPEIYAGEGFTLNMAFYMSEDNRAPFQFYEPGRQLDKILKEVKPTNAWEENYNITNIEPEKVMINGKEWVRYKVYEATFFPFAEGEIKIPTIAWEMIKYRVAKNPTFFGANRQEDFKTFYSAAKTIKVKPLPPHPLRNEVSVGEFQLRENIQDVQVETGQGFDYSFGISGVGNINSVSKPESLSVPNLTTYDPNVRQQINRGYGRVSGIKEFNYYITINEAGDYRLADQFQWIYFDPKREVYDTLRSNATIKVVGESKVNESISNLRLGGIYDRIAIEDNRFSNEEYKYYFAAAINGLLLLVLIILAILIIRRK</sequence>
<keyword evidence="1" id="KW-0812">Transmembrane</keyword>
<dbReference type="PANTHER" id="PTHR40940:SF2">
    <property type="entry name" value="BATD"/>
    <property type="match status" value="1"/>
</dbReference>
<keyword evidence="3" id="KW-1185">Reference proteome</keyword>
<reference evidence="3" key="1">
    <citation type="journal article" date="2019" name="Int. J. Syst. Evol. Microbiol.">
        <title>The Global Catalogue of Microorganisms (GCM) 10K type strain sequencing project: providing services to taxonomists for standard genome sequencing and annotation.</title>
        <authorList>
            <consortium name="The Broad Institute Genomics Platform"/>
            <consortium name="The Broad Institute Genome Sequencing Center for Infectious Disease"/>
            <person name="Wu L."/>
            <person name="Ma J."/>
        </authorList>
    </citation>
    <scope>NUCLEOTIDE SEQUENCE [LARGE SCALE GENOMIC DNA]</scope>
    <source>
        <strain evidence="3">CCUG 60523</strain>
    </source>
</reference>
<evidence type="ECO:0000256" key="1">
    <source>
        <dbReference type="SAM" id="Phobius"/>
    </source>
</evidence>
<comment type="caution">
    <text evidence="2">The sequence shown here is derived from an EMBL/GenBank/DDBJ whole genome shotgun (WGS) entry which is preliminary data.</text>
</comment>
<dbReference type="InterPro" id="IPR025738">
    <property type="entry name" value="BatD"/>
</dbReference>
<organism evidence="2 3">
    <name type="scientific">Algoriphagus namhaensis</name>
    <dbReference type="NCBI Taxonomy" id="915353"/>
    <lineage>
        <taxon>Bacteria</taxon>
        <taxon>Pseudomonadati</taxon>
        <taxon>Bacteroidota</taxon>
        <taxon>Cytophagia</taxon>
        <taxon>Cytophagales</taxon>
        <taxon>Cyclobacteriaceae</taxon>
        <taxon>Algoriphagus</taxon>
    </lineage>
</organism>
<evidence type="ECO:0000313" key="3">
    <source>
        <dbReference type="Proteomes" id="UP001595805"/>
    </source>
</evidence>
<gene>
    <name evidence="2" type="ORF">ACFOSV_05635</name>
</gene>
<proteinExistence type="predicted"/>
<keyword evidence="1" id="KW-0472">Membrane</keyword>
<dbReference type="RefSeq" id="WP_377904258.1">
    <property type="nucleotide sequence ID" value="NZ_JBHRZS010000006.1"/>
</dbReference>
<dbReference type="Proteomes" id="UP001595805">
    <property type="component" value="Unassembled WGS sequence"/>
</dbReference>
<feature type="transmembrane region" description="Helical" evidence="1">
    <location>
        <begin position="475"/>
        <end position="497"/>
    </location>
</feature>